<feature type="active site" description="Proton donor/acceptor" evidence="2">
    <location>
        <position position="150"/>
    </location>
</feature>
<dbReference type="InterPro" id="IPR023365">
    <property type="entry name" value="Sortase_dom-sf"/>
</dbReference>
<dbReference type="GO" id="GO:0016787">
    <property type="term" value="F:hydrolase activity"/>
    <property type="evidence" value="ECO:0007669"/>
    <property type="project" value="UniProtKB-KW"/>
</dbReference>
<evidence type="ECO:0000313" key="5">
    <source>
        <dbReference type="Proteomes" id="UP000190328"/>
    </source>
</evidence>
<dbReference type="InterPro" id="IPR005754">
    <property type="entry name" value="Sortase"/>
</dbReference>
<evidence type="ECO:0000256" key="2">
    <source>
        <dbReference type="PIRSR" id="PIRSR605754-1"/>
    </source>
</evidence>
<evidence type="ECO:0000256" key="3">
    <source>
        <dbReference type="SAM" id="Phobius"/>
    </source>
</evidence>
<reference evidence="4 5" key="1">
    <citation type="submission" date="2017-02" db="EMBL/GenBank/DDBJ databases">
        <authorList>
            <person name="Peterson S.W."/>
        </authorList>
    </citation>
    <scope>NUCLEOTIDE SEQUENCE [LARGE SCALE GENOMIC DNA]</scope>
    <source>
        <strain evidence="4 5">ATCC BAA-1030</strain>
    </source>
</reference>
<dbReference type="Proteomes" id="UP000190328">
    <property type="component" value="Unassembled WGS sequence"/>
</dbReference>
<keyword evidence="5" id="KW-1185">Reference proteome</keyword>
<accession>A0A1T4MHB8</accession>
<feature type="active site" description="Acyl-thioester intermediate" evidence="2">
    <location>
        <position position="212"/>
    </location>
</feature>
<dbReference type="OrthoDB" id="1648028at2"/>
<feature type="transmembrane region" description="Helical" evidence="3">
    <location>
        <begin position="252"/>
        <end position="273"/>
    </location>
</feature>
<dbReference type="STRING" id="263852.SAMN02745116_01089"/>
<dbReference type="SUPFAM" id="SSF63817">
    <property type="entry name" value="Sortase"/>
    <property type="match status" value="1"/>
</dbReference>
<keyword evidence="3" id="KW-1133">Transmembrane helix</keyword>
<keyword evidence="3" id="KW-0472">Membrane</keyword>
<dbReference type="CDD" id="cd05827">
    <property type="entry name" value="Sortase_C"/>
    <property type="match status" value="1"/>
</dbReference>
<keyword evidence="1" id="KW-0378">Hydrolase</keyword>
<dbReference type="Pfam" id="PF04203">
    <property type="entry name" value="Sortase"/>
    <property type="match status" value="1"/>
</dbReference>
<organism evidence="4 5">
    <name type="scientific">Pilibacter termitis</name>
    <dbReference type="NCBI Taxonomy" id="263852"/>
    <lineage>
        <taxon>Bacteria</taxon>
        <taxon>Bacillati</taxon>
        <taxon>Bacillota</taxon>
        <taxon>Bacilli</taxon>
        <taxon>Lactobacillales</taxon>
        <taxon>Enterococcaceae</taxon>
        <taxon>Pilibacter</taxon>
    </lineage>
</organism>
<dbReference type="Gene3D" id="2.40.260.10">
    <property type="entry name" value="Sortase"/>
    <property type="match status" value="1"/>
</dbReference>
<dbReference type="InterPro" id="IPR042002">
    <property type="entry name" value="Sortase_C"/>
</dbReference>
<dbReference type="NCBIfam" id="TIGR01076">
    <property type="entry name" value="sortase_fam"/>
    <property type="match status" value="1"/>
</dbReference>
<dbReference type="RefSeq" id="WP_078807014.1">
    <property type="nucleotide sequence ID" value="NZ_FUXI01000010.1"/>
</dbReference>
<dbReference type="NCBIfam" id="NF033745">
    <property type="entry name" value="class_C_sortase"/>
    <property type="match status" value="1"/>
</dbReference>
<evidence type="ECO:0000313" key="4">
    <source>
        <dbReference type="EMBL" id="SJZ66267.1"/>
    </source>
</evidence>
<keyword evidence="3" id="KW-0812">Transmembrane</keyword>
<sequence length="281" mass="31970">MNNRYKITQFLLSFLMSVSLLVGVGALCLPRILDIANDYLTQTILEETTAQQKDKKMLEEQMKNRQESLKQKALSDPYSQESLHELEYDPITVPIYAKHLLGEIYLPAIRQVLPIFDNSSDQFLQRGAAWLANSSELTGGVGKHSVVAGHSGIPHAKLFNDVPNLKQEDLIVYKISGEYLAYKVTSLQKVTPENTRTVTRDNNKDLTTLVTCVPIGVNSHRLLVTGERVDFTPSMMKEIEQIKETKEKNNRLVLIALAILFVLLFCFLLFMHFKRKKRCKT</sequence>
<dbReference type="EMBL" id="FUXI01000010">
    <property type="protein sequence ID" value="SJZ66267.1"/>
    <property type="molecule type" value="Genomic_DNA"/>
</dbReference>
<evidence type="ECO:0000256" key="1">
    <source>
        <dbReference type="ARBA" id="ARBA00022801"/>
    </source>
</evidence>
<gene>
    <name evidence="4" type="ORF">SAMN02745116_01089</name>
</gene>
<dbReference type="AlphaFoldDB" id="A0A1T4MHB8"/>
<proteinExistence type="predicted"/>
<protein>
    <submittedName>
        <fullName evidence="4">Sortase A</fullName>
    </submittedName>
</protein>
<name>A0A1T4MHB8_9ENTE</name>